<keyword evidence="3" id="KW-1185">Reference proteome</keyword>
<organism evidence="2 3">
    <name type="scientific">Botryobasidium botryosum (strain FD-172 SS1)</name>
    <dbReference type="NCBI Taxonomy" id="930990"/>
    <lineage>
        <taxon>Eukaryota</taxon>
        <taxon>Fungi</taxon>
        <taxon>Dikarya</taxon>
        <taxon>Basidiomycota</taxon>
        <taxon>Agaricomycotina</taxon>
        <taxon>Agaricomycetes</taxon>
        <taxon>Cantharellales</taxon>
        <taxon>Botryobasidiaceae</taxon>
        <taxon>Botryobasidium</taxon>
    </lineage>
</organism>
<feature type="region of interest" description="Disordered" evidence="1">
    <location>
        <begin position="406"/>
        <end position="448"/>
    </location>
</feature>
<dbReference type="InParanoid" id="A0A067MU14"/>
<dbReference type="EMBL" id="KL198034">
    <property type="protein sequence ID" value="KDQ15071.1"/>
    <property type="molecule type" value="Genomic_DNA"/>
</dbReference>
<evidence type="ECO:0000313" key="2">
    <source>
        <dbReference type="EMBL" id="KDQ15071.1"/>
    </source>
</evidence>
<dbReference type="HOGENOM" id="CLU_498725_0_0_1"/>
<name>A0A067MU14_BOTB1</name>
<dbReference type="AlphaFoldDB" id="A0A067MU14"/>
<feature type="region of interest" description="Disordered" evidence="1">
    <location>
        <begin position="348"/>
        <end position="389"/>
    </location>
</feature>
<dbReference type="Proteomes" id="UP000027195">
    <property type="component" value="Unassembled WGS sequence"/>
</dbReference>
<sequence length="448" mass="50494">MSDLTYTNIFRPYVHKGLGFELRTVNTNVFPLRPNHLRLTARFSAATPPLILTNGTYGDLDWLYNTYTYLPKTLWVHYIPTRLMFKDGIPGYSTVPFLEVPDRVTGGLWIRQGEAGEGYSLNKFLEELQQFYKDGRTQAMSYLNSAKVHCWLPIRNEELQWETINTVGPYTEMMTNLLTIQQCIAELYGWIFMQEKLQPDHPSFYPHAPLTINRASGMPSLDAFNGVIIDWDAPSDRFDRQAIGHGLPVWWVCYKTDPAQDQPLWPGLPRPSLAMLHLHRGAGYIPLHENDVSLTYSLKPGSSGSSLDDIISRSPAERSRFNQWLPLGAGGSEYASVALNPAVPFPSSMAGPSTAPLQLSTSLPNSRGVLKRHRAEPSQPLPKERLPPVLQSEWDRIARRQLKRQEHLAAGTAKPRNAAQRQKARRPTKAKHEAHKALEDSTPAPAPE</sequence>
<evidence type="ECO:0000256" key="1">
    <source>
        <dbReference type="SAM" id="MobiDB-lite"/>
    </source>
</evidence>
<feature type="compositionally biased region" description="Basic residues" evidence="1">
    <location>
        <begin position="422"/>
        <end position="434"/>
    </location>
</feature>
<proteinExistence type="predicted"/>
<feature type="compositionally biased region" description="Polar residues" evidence="1">
    <location>
        <begin position="355"/>
        <end position="365"/>
    </location>
</feature>
<evidence type="ECO:0000313" key="3">
    <source>
        <dbReference type="Proteomes" id="UP000027195"/>
    </source>
</evidence>
<gene>
    <name evidence="2" type="ORF">BOTBODRAFT_174247</name>
</gene>
<reference evidence="3" key="1">
    <citation type="journal article" date="2014" name="Proc. Natl. Acad. Sci. U.S.A.">
        <title>Extensive sampling of basidiomycete genomes demonstrates inadequacy of the white-rot/brown-rot paradigm for wood decay fungi.</title>
        <authorList>
            <person name="Riley R."/>
            <person name="Salamov A.A."/>
            <person name="Brown D.W."/>
            <person name="Nagy L.G."/>
            <person name="Floudas D."/>
            <person name="Held B.W."/>
            <person name="Levasseur A."/>
            <person name="Lombard V."/>
            <person name="Morin E."/>
            <person name="Otillar R."/>
            <person name="Lindquist E.A."/>
            <person name="Sun H."/>
            <person name="LaButti K.M."/>
            <person name="Schmutz J."/>
            <person name="Jabbour D."/>
            <person name="Luo H."/>
            <person name="Baker S.E."/>
            <person name="Pisabarro A.G."/>
            <person name="Walton J.D."/>
            <person name="Blanchette R.A."/>
            <person name="Henrissat B."/>
            <person name="Martin F."/>
            <person name="Cullen D."/>
            <person name="Hibbett D.S."/>
            <person name="Grigoriev I.V."/>
        </authorList>
    </citation>
    <scope>NUCLEOTIDE SEQUENCE [LARGE SCALE GENOMIC DNA]</scope>
    <source>
        <strain evidence="3">FD-172 SS1</strain>
    </source>
</reference>
<protein>
    <submittedName>
        <fullName evidence="2">Uncharacterized protein</fullName>
    </submittedName>
</protein>
<accession>A0A067MU14</accession>